<comment type="caution">
    <text evidence="3">The sequence shown here is derived from an EMBL/GenBank/DDBJ whole genome shotgun (WGS) entry which is preliminary data.</text>
</comment>
<evidence type="ECO:0008006" key="5">
    <source>
        <dbReference type="Google" id="ProtNLM"/>
    </source>
</evidence>
<dbReference type="GeneID" id="66126039"/>
<dbReference type="RefSeq" id="XP_043060193.1">
    <property type="nucleotide sequence ID" value="XM_043202413.1"/>
</dbReference>
<feature type="region of interest" description="Disordered" evidence="2">
    <location>
        <begin position="346"/>
        <end position="415"/>
    </location>
</feature>
<dbReference type="Proteomes" id="UP001196530">
    <property type="component" value="Unassembled WGS sequence"/>
</dbReference>
<evidence type="ECO:0000313" key="4">
    <source>
        <dbReference type="Proteomes" id="UP001196530"/>
    </source>
</evidence>
<evidence type="ECO:0000256" key="2">
    <source>
        <dbReference type="SAM" id="MobiDB-lite"/>
    </source>
</evidence>
<proteinExistence type="predicted"/>
<gene>
    <name evidence="3" type="ORF">KL928_001988</name>
</gene>
<name>A0AAN6DFG9_PICAN</name>
<accession>A0AAN6DFG9</accession>
<reference evidence="3" key="1">
    <citation type="journal article" date="2021" name="G3 (Bethesda)">
        <title>Genomic diversity, chromosomal rearrangements, and interspecies hybridization in the ogataea polymorpha species complex.</title>
        <authorList>
            <person name="Hanson S.J."/>
            <person name="Cinneide E.O."/>
            <person name="Salzberg L.I."/>
            <person name="Wolfe K.H."/>
            <person name="McGowan J."/>
            <person name="Fitzpatrick D.A."/>
            <person name="Matlin K."/>
        </authorList>
    </citation>
    <scope>NUCLEOTIDE SEQUENCE</scope>
    <source>
        <strain evidence="3">61-244</strain>
    </source>
</reference>
<feature type="compositionally biased region" description="Polar residues" evidence="2">
    <location>
        <begin position="1"/>
        <end position="24"/>
    </location>
</feature>
<protein>
    <recommendedName>
        <fullName evidence="5">Topoisomerase I damage affected protein 11</fullName>
    </recommendedName>
</protein>
<feature type="coiled-coil region" evidence="1">
    <location>
        <begin position="134"/>
        <end position="175"/>
    </location>
</feature>
<sequence length="415" mass="46197">MSTNRSFKVSSQSPNSKIASTLKTRMTPDAIEGNKEQKIGTTPSSPYFGDNADGSPQSNKRTGINLGLSVFGTELSETKNCIELSSSKQETFEQGPVLPNITKNTTLRSPSATPTRYIEINQQDHGLSHDLRLLASKEMEILEINQQVKALSHRKKELENEIQELKIGIEKELTTKIGSGQSLGGNHGLFEKHVPKSPNSLQRRRLQTTGVSGDPLLNSKPSDKVDDDLRDDFGRSWFAKPLTLFQQIDSLIYQEFEKLHLGPSFMSSSCPDSERKNDELDISERLSCSSSLVKGNQENDTSSLRDAEQFQTDQEFHSSNDIVHSVSSKLWNFVNEVKQNLAVDEESKPLTPISSPKKLRTPSFSKRQSYGLHAKHRRRSSNLHDKSPGTKVIDPDCSDGDLPENIDTDGVDSKK</sequence>
<dbReference type="EMBL" id="JAHLUX010000004">
    <property type="protein sequence ID" value="KAG7819314.1"/>
    <property type="molecule type" value="Genomic_DNA"/>
</dbReference>
<evidence type="ECO:0000313" key="3">
    <source>
        <dbReference type="EMBL" id="KAG7819314.1"/>
    </source>
</evidence>
<dbReference type="AlphaFoldDB" id="A0AAN6DFG9"/>
<keyword evidence="1" id="KW-0175">Coiled coil</keyword>
<feature type="region of interest" description="Disordered" evidence="2">
    <location>
        <begin position="1"/>
        <end position="61"/>
    </location>
</feature>
<feature type="compositionally biased region" description="Acidic residues" evidence="2">
    <location>
        <begin position="396"/>
        <end position="415"/>
    </location>
</feature>
<organism evidence="3 4">
    <name type="scientific">Pichia angusta</name>
    <name type="common">Yeast</name>
    <name type="synonym">Hansenula polymorpha</name>
    <dbReference type="NCBI Taxonomy" id="870730"/>
    <lineage>
        <taxon>Eukaryota</taxon>
        <taxon>Fungi</taxon>
        <taxon>Dikarya</taxon>
        <taxon>Ascomycota</taxon>
        <taxon>Saccharomycotina</taxon>
        <taxon>Pichiomycetes</taxon>
        <taxon>Pichiales</taxon>
        <taxon>Pichiaceae</taxon>
        <taxon>Ogataea</taxon>
    </lineage>
</organism>
<evidence type="ECO:0000256" key="1">
    <source>
        <dbReference type="SAM" id="Coils"/>
    </source>
</evidence>